<dbReference type="InterPro" id="IPR003395">
    <property type="entry name" value="RecF/RecN/SMC_N"/>
</dbReference>
<protein>
    <recommendedName>
        <fullName evidence="3 9">DNA repair protein RecN</fullName>
    </recommendedName>
    <alternativeName>
        <fullName evidence="8 9">Recombination protein N</fullName>
    </alternativeName>
</protein>
<accession>A0ABX7S898</accession>
<gene>
    <name evidence="12" type="ORF">JYK00_00260</name>
</gene>
<dbReference type="CDD" id="cd03241">
    <property type="entry name" value="ABC_RecN"/>
    <property type="match status" value="1"/>
</dbReference>
<evidence type="ECO:0000256" key="4">
    <source>
        <dbReference type="ARBA" id="ARBA00022741"/>
    </source>
</evidence>
<evidence type="ECO:0000256" key="9">
    <source>
        <dbReference type="PIRNR" id="PIRNR003128"/>
    </source>
</evidence>
<feature type="domain" description="RecF/RecN/SMC N-terminal" evidence="11">
    <location>
        <begin position="17"/>
        <end position="475"/>
    </location>
</feature>
<dbReference type="Pfam" id="PF02463">
    <property type="entry name" value="SMC_N"/>
    <property type="match status" value="1"/>
</dbReference>
<reference evidence="12 13" key="1">
    <citation type="submission" date="2021-03" db="EMBL/GenBank/DDBJ databases">
        <title>Thermosipho ferrireducens sp.nov., an anaerobic thermophilic iron-reducing bacterium isolated from a deep-sea hydrothermal sulfide deposits.</title>
        <authorList>
            <person name="Zeng X."/>
            <person name="Chen Y."/>
            <person name="Shao Z."/>
        </authorList>
    </citation>
    <scope>NUCLEOTIDE SEQUENCE [LARGE SCALE GENOMIC DNA]</scope>
    <source>
        <strain evidence="12 13">JL129W03</strain>
    </source>
</reference>
<evidence type="ECO:0000256" key="2">
    <source>
        <dbReference type="ARBA" id="ARBA00009441"/>
    </source>
</evidence>
<feature type="coiled-coil region" evidence="10">
    <location>
        <begin position="146"/>
        <end position="195"/>
    </location>
</feature>
<keyword evidence="7 9" id="KW-0234">DNA repair</keyword>
<evidence type="ECO:0000256" key="7">
    <source>
        <dbReference type="ARBA" id="ARBA00023204"/>
    </source>
</evidence>
<evidence type="ECO:0000313" key="12">
    <source>
        <dbReference type="EMBL" id="QTA38020.1"/>
    </source>
</evidence>
<dbReference type="EMBL" id="CP071446">
    <property type="protein sequence ID" value="QTA38020.1"/>
    <property type="molecule type" value="Genomic_DNA"/>
</dbReference>
<comment type="similarity">
    <text evidence="2 9">Belongs to the RecN family.</text>
</comment>
<organism evidence="12 13">
    <name type="scientific">Thermosipho ferrireducens</name>
    <dbReference type="NCBI Taxonomy" id="2571116"/>
    <lineage>
        <taxon>Bacteria</taxon>
        <taxon>Thermotogati</taxon>
        <taxon>Thermotogota</taxon>
        <taxon>Thermotogae</taxon>
        <taxon>Thermotogales</taxon>
        <taxon>Fervidobacteriaceae</taxon>
        <taxon>Thermosipho</taxon>
    </lineage>
</organism>
<dbReference type="InterPro" id="IPR004604">
    <property type="entry name" value="DNA_recomb/repair_RecN"/>
</dbReference>
<keyword evidence="4" id="KW-0547">Nucleotide-binding</keyword>
<comment type="function">
    <text evidence="1 9">May be involved in recombinational repair of damaged DNA.</text>
</comment>
<dbReference type="PANTHER" id="PTHR11059">
    <property type="entry name" value="DNA REPAIR PROTEIN RECN"/>
    <property type="match status" value="1"/>
</dbReference>
<dbReference type="Proteomes" id="UP000671862">
    <property type="component" value="Chromosome"/>
</dbReference>
<dbReference type="Gene3D" id="3.40.50.300">
    <property type="entry name" value="P-loop containing nucleotide triphosphate hydrolases"/>
    <property type="match status" value="2"/>
</dbReference>
<dbReference type="SUPFAM" id="SSF52540">
    <property type="entry name" value="P-loop containing nucleoside triphosphate hydrolases"/>
    <property type="match status" value="1"/>
</dbReference>
<dbReference type="PIRSF" id="PIRSF003128">
    <property type="entry name" value="RecN"/>
    <property type="match status" value="1"/>
</dbReference>
<sequence length="505" mass="58179">MKTAEIFSLHLHDYLYFKDVDVYFSSGLNVFTGETGAGKSLLLDVIGILLGYGNTKIDNYSAEIVIHLPESYPDYEIVEGENVFSVLRKNGRTTFKINGKVFPKNIVSKVLGNHISIHRQNSHIKFLEPNFLLGVLDQIGDNKTLLRDFRKRYEEYKKIQEILNSENLEILEKRKEDLEYQINEIEAVKPDLQEEYELNEKYQSALNFQQLLANFNEALETGQKINEYLWNLKKILPEKYTSFLDTALDVVVTLNLEIEKELSDIEELDITQIEERIWAYNNLKRKYGPTLEDVLENYSNMKKEYENIMERIEVLRNSESKLMSLEKELKDLGKKLTEKRKKASEKILKKFRNHLKDLSMTAKVDFIFKSIEMTGHGFDKVELVGQTVKSQKMQPLRSIASGGELSRIMLALELSIASGGVLIFDEVDTGIGGETGNKLAEKLKEVSENYQVIVVTHLPQVAVRANKHFAVIRNEDSGEIKELDEKERKTEIKRMLGSEDVLNHI</sequence>
<proteinExistence type="inferred from homology"/>
<feature type="coiled-coil region" evidence="10">
    <location>
        <begin position="291"/>
        <end position="346"/>
    </location>
</feature>
<name>A0ABX7S898_9BACT</name>
<evidence type="ECO:0000256" key="8">
    <source>
        <dbReference type="ARBA" id="ARBA00033408"/>
    </source>
</evidence>
<dbReference type="InterPro" id="IPR027417">
    <property type="entry name" value="P-loop_NTPase"/>
</dbReference>
<evidence type="ECO:0000256" key="3">
    <source>
        <dbReference type="ARBA" id="ARBA00021315"/>
    </source>
</evidence>
<keyword evidence="6" id="KW-0067">ATP-binding</keyword>
<keyword evidence="5 9" id="KW-0227">DNA damage</keyword>
<keyword evidence="13" id="KW-1185">Reference proteome</keyword>
<evidence type="ECO:0000256" key="10">
    <source>
        <dbReference type="SAM" id="Coils"/>
    </source>
</evidence>
<evidence type="ECO:0000256" key="1">
    <source>
        <dbReference type="ARBA" id="ARBA00003618"/>
    </source>
</evidence>
<evidence type="ECO:0000256" key="5">
    <source>
        <dbReference type="ARBA" id="ARBA00022763"/>
    </source>
</evidence>
<evidence type="ECO:0000313" key="13">
    <source>
        <dbReference type="Proteomes" id="UP000671862"/>
    </source>
</evidence>
<evidence type="ECO:0000256" key="6">
    <source>
        <dbReference type="ARBA" id="ARBA00022840"/>
    </source>
</evidence>
<evidence type="ECO:0000259" key="11">
    <source>
        <dbReference type="Pfam" id="PF02463"/>
    </source>
</evidence>
<dbReference type="PANTHER" id="PTHR11059:SF0">
    <property type="entry name" value="DNA REPAIR PROTEIN RECN"/>
    <property type="match status" value="1"/>
</dbReference>
<dbReference type="RefSeq" id="WP_207566741.1">
    <property type="nucleotide sequence ID" value="NZ_CP071446.1"/>
</dbReference>
<keyword evidence="10" id="KW-0175">Coiled coil</keyword>